<dbReference type="Proteomes" id="UP000251431">
    <property type="component" value="Unassembled WGS sequence"/>
</dbReference>
<dbReference type="AlphaFoldDB" id="A0A2X0YXQ6"/>
<name>A0A2X0YXQ6_9BACI</name>
<feature type="transmembrane region" description="Helical" evidence="1">
    <location>
        <begin position="57"/>
        <end position="77"/>
    </location>
</feature>
<evidence type="ECO:0000256" key="1">
    <source>
        <dbReference type="SAM" id="Phobius"/>
    </source>
</evidence>
<reference evidence="2 3" key="1">
    <citation type="submission" date="2018-06" db="EMBL/GenBank/DDBJ databases">
        <authorList>
            <consortium name="Pathogen Informatics"/>
            <person name="Doyle S."/>
        </authorList>
    </citation>
    <scope>NUCLEOTIDE SEQUENCE [LARGE SCALE GENOMIC DNA]</scope>
    <source>
        <strain evidence="2 3">NCTC7582</strain>
    </source>
</reference>
<dbReference type="EMBL" id="UAQE01000001">
    <property type="protein sequence ID" value="SPU00127.1"/>
    <property type="molecule type" value="Genomic_DNA"/>
</dbReference>
<dbReference type="RefSeq" id="WP_233436319.1">
    <property type="nucleotide sequence ID" value="NZ_JANPWF010000004.1"/>
</dbReference>
<proteinExistence type="predicted"/>
<keyword evidence="1" id="KW-1133">Transmembrane helix</keyword>
<sequence>MKRCIQSMLSLFPFPFLFHFYEYNSHLSNQEASFLLPLFLFSIIGVGIVSRNVHLPLFIVLNFLMTALSLMLGHFFIDDDGSWFKPFGRDIAIIFVSFFYVLGQLIIRGINIGIIRHRVKD</sequence>
<evidence type="ECO:0008006" key="4">
    <source>
        <dbReference type="Google" id="ProtNLM"/>
    </source>
</evidence>
<protein>
    <recommendedName>
        <fullName evidence="4">Group-specific protein</fullName>
    </recommendedName>
</protein>
<evidence type="ECO:0000313" key="3">
    <source>
        <dbReference type="Proteomes" id="UP000251431"/>
    </source>
</evidence>
<keyword evidence="1" id="KW-0812">Transmembrane</keyword>
<accession>A0A2X0YXQ6</accession>
<organism evidence="2 3">
    <name type="scientific">Lysinibacillus capsici</name>
    <dbReference type="NCBI Taxonomy" id="2115968"/>
    <lineage>
        <taxon>Bacteria</taxon>
        <taxon>Bacillati</taxon>
        <taxon>Bacillota</taxon>
        <taxon>Bacilli</taxon>
        <taxon>Bacillales</taxon>
        <taxon>Bacillaceae</taxon>
        <taxon>Lysinibacillus</taxon>
    </lineage>
</organism>
<evidence type="ECO:0000313" key="2">
    <source>
        <dbReference type="EMBL" id="SPU00127.1"/>
    </source>
</evidence>
<gene>
    <name evidence="2" type="ORF">NCTC7582_03009</name>
</gene>
<feature type="transmembrane region" description="Helical" evidence="1">
    <location>
        <begin position="92"/>
        <end position="115"/>
    </location>
</feature>
<keyword evidence="1" id="KW-0472">Membrane</keyword>
<feature type="transmembrane region" description="Helical" evidence="1">
    <location>
        <begin position="32"/>
        <end position="50"/>
    </location>
</feature>